<feature type="transmembrane region" description="Helical" evidence="14">
    <location>
        <begin position="615"/>
        <end position="634"/>
    </location>
</feature>
<dbReference type="PRINTS" id="PR01463">
    <property type="entry name" value="EAGCHANLFMLY"/>
</dbReference>
<keyword evidence="3" id="KW-1003">Cell membrane</keyword>
<comment type="caution">
    <text evidence="17">The sequence shown here is derived from an EMBL/GenBank/DDBJ whole genome shotgun (WGS) entry which is preliminary data.</text>
</comment>
<evidence type="ECO:0000256" key="4">
    <source>
        <dbReference type="ARBA" id="ARBA00022538"/>
    </source>
</evidence>
<dbReference type="PANTHER" id="PTHR10217:SF548">
    <property type="entry name" value="GH12235P"/>
    <property type="match status" value="1"/>
</dbReference>
<keyword evidence="9 14" id="KW-1133">Transmembrane helix</keyword>
<dbReference type="FunFam" id="1.10.1200.260:FF:000001">
    <property type="entry name" value="Potassium voltage-gated channel subfamily H member 7"/>
    <property type="match status" value="1"/>
</dbReference>
<dbReference type="Pfam" id="PF00027">
    <property type="entry name" value="cNMP_binding"/>
    <property type="match status" value="1"/>
</dbReference>
<feature type="transmembrane region" description="Helical" evidence="14">
    <location>
        <begin position="646"/>
        <end position="667"/>
    </location>
</feature>
<dbReference type="EMBL" id="SUNJ01006166">
    <property type="protein sequence ID" value="TPP63029.1"/>
    <property type="molecule type" value="Genomic_DNA"/>
</dbReference>
<evidence type="ECO:0000256" key="2">
    <source>
        <dbReference type="ARBA" id="ARBA00022448"/>
    </source>
</evidence>
<dbReference type="InterPro" id="IPR005821">
    <property type="entry name" value="Ion_trans_dom"/>
</dbReference>
<keyword evidence="2" id="KW-0813">Transport</keyword>
<evidence type="ECO:0000256" key="14">
    <source>
        <dbReference type="SAM" id="Phobius"/>
    </source>
</evidence>
<sequence>MPIKRGHVAPQNTYIVTLIRSFDSQCINFLAANAMFHTKPIIYCSDGLCELLGYTKGQLMLKTSTLKILYGCETSAESIEALCLALEETNETEIAMNLYSKEGSILPCRINVTPVRDENGQLPLYLLFFHRDTGDSIAQDTLTKRSSFRSRLQLKQFLSNRNSDAQKRGHNINPLKTSKSSAIRRKKNDSRKSSDGSLPAQADELLIPPSGSQSRLSSGSIRNNEADGDSNANIPQQKTRDRVHKNRPISLFLPDHSRRTNDSNQLVNSDLRDTESKLNETSGTPAVKSRAATWYRTRTTSEEDNTSILLRPFNVRGRSGAHINTAESEALRLVLSSHTEPTKSSVTEKFAQFLSMDEDLHVEHRFQSPRMHKFTLKHYSVFKAVWDWIILALIIYTAIATPYTAVFLIESGNKYAKLIAYRNNSQWDSHLGLNATGFNGTSTSSPSSSSALLSTVDILVDIMFFVDILINFRTTYVNKNDEVVSHPRRIATHYIKGWFFIDLVAAIPFDLIFFQSSGEQPTALTSVLKSARLLRLVGIVRKLDRYSEYGASILLLLTALFALIAHWLACIWYAIGHAEHLRRDPKIGWLDTLAVQTEQYYTDDPQSGPNLPTKYITALYFTFSSLTSIGFGNVSPNTNAEKVFSIIVMLVGSLMYASIFGNVGALIQRLYSGTARYHAQMLRIKEFIRFHQIPSPLKQRLEEYSTQVWEHTNGIDMTMVQYSFPESLQSDICLYVYRDFLGGSSAFKSLNDGCLRNISLRIRAAHMPPSDTLIHTGDLLTAVYYVVKGSLEVVTTDDLILGVLNPGDFFGGLPTLATRTSGDQMHFCPCECALLPPPAAAASGFGGTNPGMWPNSTPSVGLTAQHNPPPKSRFAKVAASWFSARSTLESFLTSFATWNAVPAAVLSTTVPLSMRRPSRLDAFGHPFSKSSEILSISRPIWELERLQRLFDHGTLCSNSTDVTPLHPYDSISNPIGGHSGPHMYGSTYQRSNAVGTTATPIRTDREGTVTTLTNTTNTTSMSPSHGTATPLADRASSQDRRLRMLQGRPRSPQDPRSFHQQQSQPSLSRVSQPTNHEYSTGLESDKPLIDPDTRAVQLLIARFARVER</sequence>
<dbReference type="NCBIfam" id="TIGR00229">
    <property type="entry name" value="sensory_box"/>
    <property type="match status" value="1"/>
</dbReference>
<dbReference type="Pfam" id="PF13426">
    <property type="entry name" value="PAS_9"/>
    <property type="match status" value="1"/>
</dbReference>
<dbReference type="PROSITE" id="PS50113">
    <property type="entry name" value="PAC"/>
    <property type="match status" value="1"/>
</dbReference>
<dbReference type="InterPro" id="IPR000595">
    <property type="entry name" value="cNMP-bd_dom"/>
</dbReference>
<dbReference type="SMART" id="SM00100">
    <property type="entry name" value="cNMP"/>
    <property type="match status" value="1"/>
</dbReference>
<dbReference type="OrthoDB" id="432483at2759"/>
<dbReference type="GO" id="GO:0042391">
    <property type="term" value="P:regulation of membrane potential"/>
    <property type="evidence" value="ECO:0007669"/>
    <property type="project" value="TreeGrafter"/>
</dbReference>
<dbReference type="CDD" id="cd00130">
    <property type="entry name" value="PAS"/>
    <property type="match status" value="1"/>
</dbReference>
<dbReference type="GO" id="GO:0034702">
    <property type="term" value="C:monoatomic ion channel complex"/>
    <property type="evidence" value="ECO:0007669"/>
    <property type="project" value="UniProtKB-KW"/>
</dbReference>
<dbReference type="SUPFAM" id="SSF55785">
    <property type="entry name" value="PYP-like sensor domain (PAS domain)"/>
    <property type="match status" value="1"/>
</dbReference>
<keyword evidence="5 14" id="KW-0812">Transmembrane</keyword>
<feature type="domain" description="Cyclic nucleotide-binding" evidence="15">
    <location>
        <begin position="746"/>
        <end position="816"/>
    </location>
</feature>
<evidence type="ECO:0000256" key="8">
    <source>
        <dbReference type="ARBA" id="ARBA00022958"/>
    </source>
</evidence>
<dbReference type="InterPro" id="IPR000014">
    <property type="entry name" value="PAS"/>
</dbReference>
<dbReference type="Pfam" id="PF00520">
    <property type="entry name" value="Ion_trans"/>
    <property type="match status" value="1"/>
</dbReference>
<evidence type="ECO:0000259" key="16">
    <source>
        <dbReference type="PROSITE" id="PS50113"/>
    </source>
</evidence>
<keyword evidence="8" id="KW-0630">Potassium</keyword>
<evidence type="ECO:0000256" key="3">
    <source>
        <dbReference type="ARBA" id="ARBA00022475"/>
    </source>
</evidence>
<dbReference type="InterPro" id="IPR003967">
    <property type="entry name" value="K_chnl_volt-dep_ERG"/>
</dbReference>
<dbReference type="AlphaFoldDB" id="A0A504YRH8"/>
<dbReference type="Gene3D" id="3.30.450.20">
    <property type="entry name" value="PAS domain"/>
    <property type="match status" value="1"/>
</dbReference>
<accession>A0A504YRH8</accession>
<evidence type="ECO:0000256" key="11">
    <source>
        <dbReference type="ARBA" id="ARBA00023136"/>
    </source>
</evidence>
<feature type="region of interest" description="Disordered" evidence="13">
    <location>
        <begin position="160"/>
        <end position="285"/>
    </location>
</feature>
<proteinExistence type="predicted"/>
<evidence type="ECO:0000256" key="6">
    <source>
        <dbReference type="ARBA" id="ARBA00022826"/>
    </source>
</evidence>
<dbReference type="STRING" id="46835.A0A504YRH8"/>
<dbReference type="GO" id="GO:0005242">
    <property type="term" value="F:inward rectifier potassium channel activity"/>
    <property type="evidence" value="ECO:0007669"/>
    <property type="project" value="TreeGrafter"/>
</dbReference>
<keyword evidence="6" id="KW-0631">Potassium channel</keyword>
<keyword evidence="4" id="KW-0633">Potassium transport</keyword>
<dbReference type="Gene3D" id="2.60.120.10">
    <property type="entry name" value="Jelly Rolls"/>
    <property type="match status" value="1"/>
</dbReference>
<evidence type="ECO:0000313" key="18">
    <source>
        <dbReference type="Proteomes" id="UP000316759"/>
    </source>
</evidence>
<dbReference type="Gene3D" id="1.10.287.70">
    <property type="match status" value="1"/>
</dbReference>
<dbReference type="InterPro" id="IPR000700">
    <property type="entry name" value="PAS-assoc_C"/>
</dbReference>
<evidence type="ECO:0000256" key="7">
    <source>
        <dbReference type="ARBA" id="ARBA00022882"/>
    </source>
</evidence>
<protein>
    <submittedName>
        <fullName evidence="17">Potassium voltage gated channel subfamily H</fullName>
    </submittedName>
</protein>
<organism evidence="17 18">
    <name type="scientific">Fasciola gigantica</name>
    <name type="common">Giant liver fluke</name>
    <dbReference type="NCBI Taxonomy" id="46835"/>
    <lineage>
        <taxon>Eukaryota</taxon>
        <taxon>Metazoa</taxon>
        <taxon>Spiralia</taxon>
        <taxon>Lophotrochozoa</taxon>
        <taxon>Platyhelminthes</taxon>
        <taxon>Trematoda</taxon>
        <taxon>Digenea</taxon>
        <taxon>Plagiorchiida</taxon>
        <taxon>Echinostomata</taxon>
        <taxon>Echinostomatoidea</taxon>
        <taxon>Fasciolidae</taxon>
        <taxon>Fasciola</taxon>
    </lineage>
</organism>
<evidence type="ECO:0000256" key="13">
    <source>
        <dbReference type="SAM" id="MobiDB-lite"/>
    </source>
</evidence>
<feature type="compositionally biased region" description="Low complexity" evidence="13">
    <location>
        <begin position="1008"/>
        <end position="1019"/>
    </location>
</feature>
<evidence type="ECO:0000259" key="15">
    <source>
        <dbReference type="PROSITE" id="PS50042"/>
    </source>
</evidence>
<dbReference type="SUPFAM" id="SSF81324">
    <property type="entry name" value="Voltage-gated potassium channels"/>
    <property type="match status" value="1"/>
</dbReference>
<dbReference type="SUPFAM" id="SSF51206">
    <property type="entry name" value="cAMP-binding domain-like"/>
    <property type="match status" value="1"/>
</dbReference>
<dbReference type="CDD" id="cd00038">
    <property type="entry name" value="CAP_ED"/>
    <property type="match status" value="1"/>
</dbReference>
<keyword evidence="7" id="KW-0851">Voltage-gated channel</keyword>
<name>A0A504YRH8_FASGI</name>
<feature type="region of interest" description="Disordered" evidence="13">
    <location>
        <begin position="996"/>
        <end position="1092"/>
    </location>
</feature>
<evidence type="ECO:0000256" key="12">
    <source>
        <dbReference type="ARBA" id="ARBA00023303"/>
    </source>
</evidence>
<feature type="transmembrane region" description="Helical" evidence="14">
    <location>
        <begin position="551"/>
        <end position="575"/>
    </location>
</feature>
<evidence type="ECO:0000313" key="17">
    <source>
        <dbReference type="EMBL" id="TPP63029.1"/>
    </source>
</evidence>
<evidence type="ECO:0000256" key="10">
    <source>
        <dbReference type="ARBA" id="ARBA00023065"/>
    </source>
</evidence>
<gene>
    <name evidence="17" type="ORF">FGIG_08887</name>
</gene>
<keyword evidence="10" id="KW-0406">Ion transport</keyword>
<dbReference type="Proteomes" id="UP000316759">
    <property type="component" value="Unassembled WGS sequence"/>
</dbReference>
<dbReference type="InterPro" id="IPR050818">
    <property type="entry name" value="KCNH_animal-type"/>
</dbReference>
<feature type="transmembrane region" description="Helical" evidence="14">
    <location>
        <begin position="385"/>
        <end position="409"/>
    </location>
</feature>
<evidence type="ECO:0000256" key="5">
    <source>
        <dbReference type="ARBA" id="ARBA00022692"/>
    </source>
</evidence>
<dbReference type="Gene3D" id="1.10.1200.260">
    <property type="match status" value="1"/>
</dbReference>
<dbReference type="InterPro" id="IPR003938">
    <property type="entry name" value="K_chnl_volt-dep_EAG/ELK/ERG"/>
</dbReference>
<dbReference type="InterPro" id="IPR014710">
    <property type="entry name" value="RmlC-like_jellyroll"/>
</dbReference>
<dbReference type="GO" id="GO:0005886">
    <property type="term" value="C:plasma membrane"/>
    <property type="evidence" value="ECO:0007669"/>
    <property type="project" value="UniProtKB-SubCell"/>
</dbReference>
<feature type="compositionally biased region" description="Polar residues" evidence="13">
    <location>
        <begin position="1058"/>
        <end position="1082"/>
    </location>
</feature>
<dbReference type="PROSITE" id="PS50042">
    <property type="entry name" value="CNMP_BINDING_3"/>
    <property type="match status" value="1"/>
</dbReference>
<evidence type="ECO:0000256" key="1">
    <source>
        <dbReference type="ARBA" id="ARBA00004651"/>
    </source>
</evidence>
<comment type="subcellular location">
    <subcellularLocation>
        <location evidence="1">Cell membrane</location>
        <topology evidence="1">Multi-pass membrane protein</topology>
    </subcellularLocation>
</comment>
<feature type="compositionally biased region" description="Low complexity" evidence="13">
    <location>
        <begin position="207"/>
        <end position="222"/>
    </location>
</feature>
<keyword evidence="12" id="KW-0407">Ion channel</keyword>
<feature type="compositionally biased region" description="Basic and acidic residues" evidence="13">
    <location>
        <begin position="1083"/>
        <end position="1092"/>
    </location>
</feature>
<dbReference type="InterPro" id="IPR018490">
    <property type="entry name" value="cNMP-bd_dom_sf"/>
</dbReference>
<keyword evidence="18" id="KW-1185">Reference proteome</keyword>
<dbReference type="InterPro" id="IPR035965">
    <property type="entry name" value="PAS-like_dom_sf"/>
</dbReference>
<keyword evidence="11 14" id="KW-0472">Membrane</keyword>
<dbReference type="PANTHER" id="PTHR10217">
    <property type="entry name" value="VOLTAGE AND LIGAND GATED POTASSIUM CHANNEL"/>
    <property type="match status" value="1"/>
</dbReference>
<feature type="domain" description="PAC" evidence="16">
    <location>
        <begin position="92"/>
        <end position="144"/>
    </location>
</feature>
<reference evidence="17 18" key="1">
    <citation type="submission" date="2019-04" db="EMBL/GenBank/DDBJ databases">
        <title>Annotation for the trematode Fasciola gigantica.</title>
        <authorList>
            <person name="Choi Y.-J."/>
        </authorList>
    </citation>
    <scope>NUCLEOTIDE SEQUENCE [LARGE SCALE GENOMIC DNA]</scope>
    <source>
        <strain evidence="17">Uganda_cow_1</strain>
    </source>
</reference>
<evidence type="ECO:0000256" key="9">
    <source>
        <dbReference type="ARBA" id="ARBA00022989"/>
    </source>
</evidence>
<dbReference type="PRINTS" id="PR01470">
    <property type="entry name" value="ERGCHANNEL"/>
</dbReference>